<accession>F3Z2Z8</accession>
<dbReference type="RefSeq" id="WP_014261046.1">
    <property type="nucleotide sequence ID" value="NC_016629.1"/>
</dbReference>
<gene>
    <name evidence="3" type="ORF">Desaf_3109</name>
</gene>
<feature type="transmembrane region" description="Helical" evidence="1">
    <location>
        <begin position="26"/>
        <end position="45"/>
    </location>
</feature>
<dbReference type="PANTHER" id="PTHR40547">
    <property type="entry name" value="SLL0298 PROTEIN"/>
    <property type="match status" value="1"/>
</dbReference>
<evidence type="ECO:0000259" key="2">
    <source>
        <dbReference type="Pfam" id="PF09835"/>
    </source>
</evidence>
<dbReference type="Pfam" id="PF09835">
    <property type="entry name" value="DUF2062"/>
    <property type="match status" value="1"/>
</dbReference>
<organism evidence="3 4">
    <name type="scientific">Desulfocurvibacter africanus subsp. africanus str. Walvis Bay</name>
    <dbReference type="NCBI Taxonomy" id="690850"/>
    <lineage>
        <taxon>Bacteria</taxon>
        <taxon>Pseudomonadati</taxon>
        <taxon>Thermodesulfobacteriota</taxon>
        <taxon>Desulfovibrionia</taxon>
        <taxon>Desulfovibrionales</taxon>
        <taxon>Desulfovibrionaceae</taxon>
        <taxon>Desulfocurvibacter</taxon>
    </lineage>
</organism>
<keyword evidence="1" id="KW-0812">Transmembrane</keyword>
<dbReference type="AlphaFoldDB" id="F3Z2Z8"/>
<dbReference type="HOGENOM" id="CLU_102912_1_0_7"/>
<evidence type="ECO:0000313" key="3">
    <source>
        <dbReference type="EMBL" id="EGJ51406.1"/>
    </source>
</evidence>
<dbReference type="STRING" id="690850.Desaf_3109"/>
<protein>
    <recommendedName>
        <fullName evidence="2">DUF2062 domain-containing protein</fullName>
    </recommendedName>
</protein>
<dbReference type="eggNOG" id="COG3216">
    <property type="taxonomic scope" value="Bacteria"/>
</dbReference>
<sequence>MSVILNLKRLVRYNYLKVLRLKTSSHSIALGLALGVYGGCLPALPGLPLQSIIGLLLAFIFRASKIAALVGTWISNPLNWFVFYWAEYKIGRLIIPVNIRIDPLSMNIQDFVSVGMKGVLVLLIGGAILGLPLGLLTYIVSLPLIRNYRRRRALRLLRKRTSLS</sequence>
<evidence type="ECO:0000256" key="1">
    <source>
        <dbReference type="SAM" id="Phobius"/>
    </source>
</evidence>
<dbReference type="InterPro" id="IPR018639">
    <property type="entry name" value="DUF2062"/>
</dbReference>
<reference evidence="3 4" key="1">
    <citation type="journal article" date="2011" name="J. Bacteriol.">
        <title>Genome sequence of the mercury-methylating and pleomorphic Desulfovibrio africanus Strain Walvis Bay.</title>
        <authorList>
            <person name="Brown S.D."/>
            <person name="Wall J.D."/>
            <person name="Kucken A.M."/>
            <person name="Gilmour C.C."/>
            <person name="Podar M."/>
            <person name="Brandt C.C."/>
            <person name="Teshima H."/>
            <person name="Detter J.C."/>
            <person name="Han C.S."/>
            <person name="Land M.L."/>
            <person name="Lucas S."/>
            <person name="Han J."/>
            <person name="Pennacchio L."/>
            <person name="Nolan M."/>
            <person name="Pitluck S."/>
            <person name="Woyke T."/>
            <person name="Goodwin L."/>
            <person name="Palumbo A.V."/>
            <person name="Elias D.A."/>
        </authorList>
    </citation>
    <scope>NUCLEOTIDE SEQUENCE [LARGE SCALE GENOMIC DNA]</scope>
    <source>
        <strain evidence="3 4">Walvis Bay</strain>
    </source>
</reference>
<dbReference type="Proteomes" id="UP000007844">
    <property type="component" value="Chromosome"/>
</dbReference>
<feature type="domain" description="DUF2062" evidence="2">
    <location>
        <begin position="9"/>
        <end position="152"/>
    </location>
</feature>
<feature type="transmembrane region" description="Helical" evidence="1">
    <location>
        <begin position="52"/>
        <end position="74"/>
    </location>
</feature>
<keyword evidence="1" id="KW-1133">Transmembrane helix</keyword>
<dbReference type="EMBL" id="CP003221">
    <property type="protein sequence ID" value="EGJ51406.1"/>
    <property type="molecule type" value="Genomic_DNA"/>
</dbReference>
<name>F3Z2Z8_DESAF</name>
<dbReference type="PANTHER" id="PTHR40547:SF1">
    <property type="entry name" value="SLL0298 PROTEIN"/>
    <property type="match status" value="1"/>
</dbReference>
<dbReference type="KEGG" id="daf:Desaf_3109"/>
<keyword evidence="1" id="KW-0472">Membrane</keyword>
<feature type="transmembrane region" description="Helical" evidence="1">
    <location>
        <begin position="119"/>
        <end position="145"/>
    </location>
</feature>
<proteinExistence type="predicted"/>
<evidence type="ECO:0000313" key="4">
    <source>
        <dbReference type="Proteomes" id="UP000007844"/>
    </source>
</evidence>
<keyword evidence="4" id="KW-1185">Reference proteome</keyword>